<reference evidence="4 5" key="1">
    <citation type="journal article" date="2019" name="Emerg. Microbes Infect.">
        <title>Comprehensive subspecies identification of 175 nontuberculous mycobacteria species based on 7547 genomic profiles.</title>
        <authorList>
            <person name="Matsumoto Y."/>
            <person name="Kinjo T."/>
            <person name="Motooka D."/>
            <person name="Nabeya D."/>
            <person name="Jung N."/>
            <person name="Uechi K."/>
            <person name="Horii T."/>
            <person name="Iida T."/>
            <person name="Fujita J."/>
            <person name="Nakamura S."/>
        </authorList>
    </citation>
    <scope>NUCLEOTIDE SEQUENCE [LARGE SCALE GENOMIC DNA]</scope>
    <source>
        <strain evidence="4 5">JCM 12688</strain>
    </source>
</reference>
<protein>
    <submittedName>
        <fullName evidence="4">Phage integrase</fullName>
    </submittedName>
</protein>
<dbReference type="PANTHER" id="PTHR30349">
    <property type="entry name" value="PHAGE INTEGRASE-RELATED"/>
    <property type="match status" value="1"/>
</dbReference>
<sequence>MAGRPPLRIGRYGKINRTKLGNGAWLARCRYRDADGVTRIVERRGPLDEFDQYGKLAEDVLIQSLKDRQPALADDFTLETRVVVLIERHLERLAEDGRSPVTLDTYRFAAAKLNKLIGGIRVREASTSRIDAAIRSVRTAHGATMARQAKTILRGALQLAVMANILSANPVRDIQPIKTRAPVGAAALTADELRRLLTNLRSDDYCQHNDLVDPITVLIGTGLRRSELLGLRWEDFNDVTGTIHVTGKVIRVAGKGLVRVDETKTNAGRRTIPLPQFAVEALQRRRGHLYSGELPVIFPSIAGTLRDPNNFAKQWRRVRDQLGVPDSTTHSFRKTIATLADDAGLSARVSADHLGHSRVSMTQDRYMSRGRVHTEVAELLDRTINDE</sequence>
<dbReference type="KEGG" id="mgad:MGAD_02000"/>
<dbReference type="GO" id="GO:0015074">
    <property type="term" value="P:DNA integration"/>
    <property type="evidence" value="ECO:0007669"/>
    <property type="project" value="InterPro"/>
</dbReference>
<name>A0A7I7WGF2_MYCGU</name>
<dbReference type="GO" id="GO:0006310">
    <property type="term" value="P:DNA recombination"/>
    <property type="evidence" value="ECO:0007669"/>
    <property type="project" value="UniProtKB-KW"/>
</dbReference>
<keyword evidence="2" id="KW-0233">DNA recombination</keyword>
<dbReference type="InterPro" id="IPR010998">
    <property type="entry name" value="Integrase_recombinase_N"/>
</dbReference>
<dbReference type="Proteomes" id="UP000466187">
    <property type="component" value="Chromosome"/>
</dbReference>
<dbReference type="EMBL" id="AP022608">
    <property type="protein sequence ID" value="BBZ15865.1"/>
    <property type="molecule type" value="Genomic_DNA"/>
</dbReference>
<dbReference type="InterPro" id="IPR002104">
    <property type="entry name" value="Integrase_catalytic"/>
</dbReference>
<organism evidence="4 5">
    <name type="scientific">Mycolicibacterium gadium</name>
    <name type="common">Mycobacterium gadium</name>
    <dbReference type="NCBI Taxonomy" id="1794"/>
    <lineage>
        <taxon>Bacteria</taxon>
        <taxon>Bacillati</taxon>
        <taxon>Actinomycetota</taxon>
        <taxon>Actinomycetes</taxon>
        <taxon>Mycobacteriales</taxon>
        <taxon>Mycobacteriaceae</taxon>
        <taxon>Mycolicibacterium</taxon>
    </lineage>
</organism>
<evidence type="ECO:0000313" key="5">
    <source>
        <dbReference type="Proteomes" id="UP000466187"/>
    </source>
</evidence>
<accession>A0A7I7WGF2</accession>
<gene>
    <name evidence="4" type="ORF">MGAD_02000</name>
</gene>
<dbReference type="PROSITE" id="PS51898">
    <property type="entry name" value="TYR_RECOMBINASE"/>
    <property type="match status" value="1"/>
</dbReference>
<dbReference type="RefSeq" id="WP_163684205.1">
    <property type="nucleotide sequence ID" value="NZ_AP022608.1"/>
</dbReference>
<dbReference type="InterPro" id="IPR013762">
    <property type="entry name" value="Integrase-like_cat_sf"/>
</dbReference>
<dbReference type="AlphaFoldDB" id="A0A7I7WGF2"/>
<dbReference type="Gene3D" id="1.10.150.130">
    <property type="match status" value="1"/>
</dbReference>
<evidence type="ECO:0000259" key="3">
    <source>
        <dbReference type="PROSITE" id="PS51898"/>
    </source>
</evidence>
<keyword evidence="1" id="KW-0238">DNA-binding</keyword>
<proteinExistence type="predicted"/>
<dbReference type="Pfam" id="PF00589">
    <property type="entry name" value="Phage_integrase"/>
    <property type="match status" value="1"/>
</dbReference>
<dbReference type="GO" id="GO:0003677">
    <property type="term" value="F:DNA binding"/>
    <property type="evidence" value="ECO:0007669"/>
    <property type="project" value="UniProtKB-KW"/>
</dbReference>
<dbReference type="SUPFAM" id="SSF56349">
    <property type="entry name" value="DNA breaking-rejoining enzymes"/>
    <property type="match status" value="1"/>
</dbReference>
<dbReference type="InterPro" id="IPR050090">
    <property type="entry name" value="Tyrosine_recombinase_XerCD"/>
</dbReference>
<dbReference type="CDD" id="cd01189">
    <property type="entry name" value="INT_ICEBs1_C_like"/>
    <property type="match status" value="1"/>
</dbReference>
<evidence type="ECO:0000313" key="4">
    <source>
        <dbReference type="EMBL" id="BBZ15865.1"/>
    </source>
</evidence>
<dbReference type="InterPro" id="IPR011010">
    <property type="entry name" value="DNA_brk_join_enz"/>
</dbReference>
<evidence type="ECO:0000256" key="1">
    <source>
        <dbReference type="ARBA" id="ARBA00023125"/>
    </source>
</evidence>
<feature type="domain" description="Tyr recombinase" evidence="3">
    <location>
        <begin position="183"/>
        <end position="381"/>
    </location>
</feature>
<evidence type="ECO:0000256" key="2">
    <source>
        <dbReference type="ARBA" id="ARBA00023172"/>
    </source>
</evidence>
<dbReference type="Gene3D" id="1.10.443.10">
    <property type="entry name" value="Intergrase catalytic core"/>
    <property type="match status" value="1"/>
</dbReference>